<dbReference type="PROSITE" id="PS00061">
    <property type="entry name" value="ADH_SHORT"/>
    <property type="match status" value="1"/>
</dbReference>
<accession>A0A8J2ZAC1</accession>
<comment type="caution">
    <text evidence="4">The sequence shown here is derived from an EMBL/GenBank/DDBJ whole genome shotgun (WGS) entry which is preliminary data.</text>
</comment>
<protein>
    <submittedName>
        <fullName evidence="4">3-oxoacyl-ACP reductase</fullName>
    </submittedName>
</protein>
<evidence type="ECO:0000256" key="3">
    <source>
        <dbReference type="ARBA" id="ARBA00022857"/>
    </source>
</evidence>
<dbReference type="InterPro" id="IPR036291">
    <property type="entry name" value="NAD(P)-bd_dom_sf"/>
</dbReference>
<evidence type="ECO:0000313" key="4">
    <source>
        <dbReference type="EMBL" id="GGG27360.1"/>
    </source>
</evidence>
<organism evidence="4 5">
    <name type="scientific">Caldovatus sediminis</name>
    <dbReference type="NCBI Taxonomy" id="2041189"/>
    <lineage>
        <taxon>Bacteria</taxon>
        <taxon>Pseudomonadati</taxon>
        <taxon>Pseudomonadota</taxon>
        <taxon>Alphaproteobacteria</taxon>
        <taxon>Acetobacterales</taxon>
        <taxon>Roseomonadaceae</taxon>
        <taxon>Caldovatus</taxon>
    </lineage>
</organism>
<dbReference type="InterPro" id="IPR002347">
    <property type="entry name" value="SDR_fam"/>
</dbReference>
<dbReference type="GO" id="GO:0050038">
    <property type="term" value="F:L-xylulose reductase (NADPH) activity"/>
    <property type="evidence" value="ECO:0007669"/>
    <property type="project" value="TreeGrafter"/>
</dbReference>
<evidence type="ECO:0000313" key="5">
    <source>
        <dbReference type="Proteomes" id="UP000597507"/>
    </source>
</evidence>
<dbReference type="InterPro" id="IPR020904">
    <property type="entry name" value="Sc_DH/Rdtase_CS"/>
</dbReference>
<dbReference type="FunFam" id="3.40.50.720:FF:000084">
    <property type="entry name" value="Short-chain dehydrogenase reductase"/>
    <property type="match status" value="1"/>
</dbReference>
<dbReference type="InterPro" id="IPR051737">
    <property type="entry name" value="L-xylulose/Carbonyl_redctase"/>
</dbReference>
<comment type="similarity">
    <text evidence="1">Belongs to the short-chain dehydrogenases/reductases (SDR) family.</text>
</comment>
<dbReference type="SUPFAM" id="SSF51735">
    <property type="entry name" value="NAD(P)-binding Rossmann-fold domains"/>
    <property type="match status" value="1"/>
</dbReference>
<proteinExistence type="inferred from homology"/>
<dbReference type="RefSeq" id="WP_188899300.1">
    <property type="nucleotide sequence ID" value="NZ_BMKS01000003.1"/>
</dbReference>
<reference evidence="4 5" key="1">
    <citation type="journal article" date="2014" name="Int. J. Syst. Evol. Microbiol.">
        <title>Complete genome sequence of Corynebacterium casei LMG S-19264T (=DSM 44701T), isolated from a smear-ripened cheese.</title>
        <authorList>
            <consortium name="US DOE Joint Genome Institute (JGI-PGF)"/>
            <person name="Walter F."/>
            <person name="Albersmeier A."/>
            <person name="Kalinowski J."/>
            <person name="Ruckert C."/>
        </authorList>
    </citation>
    <scope>NUCLEOTIDE SEQUENCE [LARGE SCALE GENOMIC DNA]</scope>
    <source>
        <strain evidence="4 5">CGMCC 1.16330</strain>
    </source>
</reference>
<dbReference type="Gene3D" id="3.40.50.720">
    <property type="entry name" value="NAD(P)-binding Rossmann-like Domain"/>
    <property type="match status" value="1"/>
</dbReference>
<name>A0A8J2ZAC1_9PROT</name>
<dbReference type="GO" id="GO:0006006">
    <property type="term" value="P:glucose metabolic process"/>
    <property type="evidence" value="ECO:0007669"/>
    <property type="project" value="TreeGrafter"/>
</dbReference>
<dbReference type="GO" id="GO:0005997">
    <property type="term" value="P:xylulose metabolic process"/>
    <property type="evidence" value="ECO:0007669"/>
    <property type="project" value="TreeGrafter"/>
</dbReference>
<dbReference type="AlphaFoldDB" id="A0A8J2ZAC1"/>
<dbReference type="PRINTS" id="PR00081">
    <property type="entry name" value="GDHRDH"/>
</dbReference>
<sequence>MAAEIGASFRLDGQRALVTGASRGLGRAAAIAMAEAGAEVVLAARSAAELDALAEELTARGLSARALPLDVTDSTATREAIAREGPFDALFNNAGGNRPQPFLEVDEATFDWMFALNVRAAYMVSQAVARGMVAAGRKGAIVHMTSQMGHVGGHNRTVYCGTKHALEGMTKAMALELAPFGIRVNAVAPTFILTELTRGWAEDPAWRAEILPRIPLGRLGTPQDVAGAVVFLCSPAAAMITGHSLLVDGGWTAQ</sequence>
<dbReference type="PANTHER" id="PTHR44252:SF3">
    <property type="entry name" value="D-ERYTHRULOSE REDUCTASE-RELATED"/>
    <property type="match status" value="1"/>
</dbReference>
<evidence type="ECO:0000256" key="1">
    <source>
        <dbReference type="ARBA" id="ARBA00006484"/>
    </source>
</evidence>
<dbReference type="Proteomes" id="UP000597507">
    <property type="component" value="Unassembled WGS sequence"/>
</dbReference>
<dbReference type="NCBIfam" id="NF005559">
    <property type="entry name" value="PRK07231.1"/>
    <property type="match status" value="1"/>
</dbReference>
<dbReference type="EMBL" id="BMKS01000003">
    <property type="protein sequence ID" value="GGG27360.1"/>
    <property type="molecule type" value="Genomic_DNA"/>
</dbReference>
<keyword evidence="5" id="KW-1185">Reference proteome</keyword>
<gene>
    <name evidence="4" type="ORF">GCM10010964_14130</name>
</gene>
<dbReference type="Pfam" id="PF13561">
    <property type="entry name" value="adh_short_C2"/>
    <property type="match status" value="1"/>
</dbReference>
<evidence type="ECO:0000256" key="2">
    <source>
        <dbReference type="ARBA" id="ARBA00011881"/>
    </source>
</evidence>
<dbReference type="PRINTS" id="PR00080">
    <property type="entry name" value="SDRFAMILY"/>
</dbReference>
<keyword evidence="3" id="KW-0521">NADP</keyword>
<dbReference type="GO" id="GO:0004090">
    <property type="term" value="F:carbonyl reductase (NADPH) activity"/>
    <property type="evidence" value="ECO:0007669"/>
    <property type="project" value="TreeGrafter"/>
</dbReference>
<dbReference type="PANTHER" id="PTHR44252">
    <property type="entry name" value="D-ERYTHRULOSE REDUCTASE"/>
    <property type="match status" value="1"/>
</dbReference>
<comment type="subunit">
    <text evidence="2">Homotetramer.</text>
</comment>